<protein>
    <submittedName>
        <fullName evidence="1">Uncharacterized protein</fullName>
    </submittedName>
</protein>
<organism evidence="1 2">
    <name type="scientific">Billgrantia campisalis</name>
    <dbReference type="NCBI Taxonomy" id="74661"/>
    <lineage>
        <taxon>Bacteria</taxon>
        <taxon>Pseudomonadati</taxon>
        <taxon>Pseudomonadota</taxon>
        <taxon>Gammaproteobacteria</taxon>
        <taxon>Oceanospirillales</taxon>
        <taxon>Halomonadaceae</taxon>
        <taxon>Billgrantia</taxon>
    </lineage>
</organism>
<name>A0ABS9P5A1_9GAMM</name>
<comment type="caution">
    <text evidence="1">The sequence shown here is derived from an EMBL/GenBank/DDBJ whole genome shotgun (WGS) entry which is preliminary data.</text>
</comment>
<evidence type="ECO:0000313" key="1">
    <source>
        <dbReference type="EMBL" id="MCG6656971.1"/>
    </source>
</evidence>
<sequence length="127" mass="13464">MRFLFAKQGEFHAPVVHYRRLDELGVIQIDNPPVNALGQAVRAAITLSTSAEGAEACLLAPGSHCPADGALRVALAAPETADRADEAELLLVVPEGSRCVELVDLGTGPQRQQAVAEMLKALSRPWA</sequence>
<proteinExistence type="predicted"/>
<dbReference type="Proteomes" id="UP000814385">
    <property type="component" value="Unassembled WGS sequence"/>
</dbReference>
<dbReference type="EMBL" id="JABFUC010000003">
    <property type="protein sequence ID" value="MCG6656971.1"/>
    <property type="molecule type" value="Genomic_DNA"/>
</dbReference>
<reference evidence="1 2" key="1">
    <citation type="submission" date="2020-05" db="EMBL/GenBank/DDBJ databases">
        <title>Comparative genomic analysis of denitrifying bacteria from Halomonas genus.</title>
        <authorList>
            <person name="Wang L."/>
            <person name="Shao Z."/>
        </authorList>
    </citation>
    <scope>NUCLEOTIDE SEQUENCE [LARGE SCALE GENOMIC DNA]</scope>
    <source>
        <strain evidence="1 2">A4</strain>
    </source>
</reference>
<dbReference type="RefSeq" id="WP_238976012.1">
    <property type="nucleotide sequence ID" value="NZ_JABFUC010000003.1"/>
</dbReference>
<accession>A0ABS9P5A1</accession>
<keyword evidence="2" id="KW-1185">Reference proteome</keyword>
<evidence type="ECO:0000313" key="2">
    <source>
        <dbReference type="Proteomes" id="UP000814385"/>
    </source>
</evidence>
<gene>
    <name evidence="1" type="ORF">HOP52_04155</name>
</gene>